<dbReference type="EMBL" id="CP001778">
    <property type="protein sequence ID" value="ADD43556.1"/>
    <property type="molecule type" value="Genomic_DNA"/>
</dbReference>
<evidence type="ECO:0000313" key="1">
    <source>
        <dbReference type="EMBL" id="ADD43556.1"/>
    </source>
</evidence>
<proteinExistence type="predicted"/>
<organism evidence="1 2">
    <name type="scientific">Stackebrandtia nassauensis (strain DSM 44728 / CIP 108903 / NRRL B-16338 / NBRC 102104 / LLR-40K-21)</name>
    <dbReference type="NCBI Taxonomy" id="446470"/>
    <lineage>
        <taxon>Bacteria</taxon>
        <taxon>Bacillati</taxon>
        <taxon>Actinomycetota</taxon>
        <taxon>Actinomycetes</taxon>
        <taxon>Glycomycetales</taxon>
        <taxon>Glycomycetaceae</taxon>
        <taxon>Stackebrandtia</taxon>
    </lineage>
</organism>
<reference evidence="1 2" key="1">
    <citation type="journal article" date="2009" name="Stand. Genomic Sci.">
        <title>Complete genome sequence of Stackebrandtia nassauensis type strain (LLR-40K-21).</title>
        <authorList>
            <person name="Munk C."/>
            <person name="Lapidus A."/>
            <person name="Copeland A."/>
            <person name="Jando M."/>
            <person name="Mayilraj S."/>
            <person name="Glavina Del Rio T."/>
            <person name="Nolan M."/>
            <person name="Chen F."/>
            <person name="Lucas S."/>
            <person name="Tice H."/>
            <person name="Cheng J.F."/>
            <person name="Han C."/>
            <person name="Detter J.C."/>
            <person name="Bruce D."/>
            <person name="Goodwin L."/>
            <person name="Chain P."/>
            <person name="Pitluck S."/>
            <person name="Goker M."/>
            <person name="Ovchinikova G."/>
            <person name="Pati A."/>
            <person name="Ivanova N."/>
            <person name="Mavromatis K."/>
            <person name="Chen A."/>
            <person name="Palaniappan K."/>
            <person name="Land M."/>
            <person name="Hauser L."/>
            <person name="Chang Y.J."/>
            <person name="Jeffries C.D."/>
            <person name="Bristow J."/>
            <person name="Eisen J.A."/>
            <person name="Markowitz V."/>
            <person name="Hugenholtz P."/>
            <person name="Kyrpides N.C."/>
            <person name="Klenk H.P."/>
        </authorList>
    </citation>
    <scope>NUCLEOTIDE SEQUENCE [LARGE SCALE GENOMIC DNA]</scope>
    <source>
        <strain evidence="2">DSM 44728 / CIP 108903 / NRRL B-16338 / NBRC 102104 / LLR-40K-21</strain>
    </source>
</reference>
<dbReference type="HOGENOM" id="CLU_1194306_0_0_11"/>
<dbReference type="Proteomes" id="UP000000844">
    <property type="component" value="Chromosome"/>
</dbReference>
<name>D3PYX3_STANL</name>
<evidence type="ECO:0000313" key="2">
    <source>
        <dbReference type="Proteomes" id="UP000000844"/>
    </source>
</evidence>
<sequence length="232" mass="24568">MAGIARGSASCQLRNAIDALAAALAGLDRMAEAETTVHEHVAAYLASIGASQSAPAQESEKTGLKKPTGPADLKAVGERLGLNAYAAMMGSDYWAPLDDDAAVAALFVSLKSTVGQDGHRCVATIGPETDDGIQPHLEVATDGANTYLRSDGNIATEPGRTVPEFHAVHHPDGEPTIHHTHTFETRTGLEDIPVNHTRVSPNWAVDTVKRYIDTGERPDRVKWIDPSAGTFA</sequence>
<dbReference type="KEGG" id="sna:Snas_3901"/>
<keyword evidence="2" id="KW-1185">Reference proteome</keyword>
<gene>
    <name evidence="1" type="ordered locus">Snas_3901</name>
</gene>
<protein>
    <submittedName>
        <fullName evidence="1">Uncharacterized protein</fullName>
    </submittedName>
</protein>
<dbReference type="AlphaFoldDB" id="D3PYX3"/>
<accession>D3PYX3</accession>